<dbReference type="Pfam" id="PF00015">
    <property type="entry name" value="MCPsignal"/>
    <property type="match status" value="1"/>
</dbReference>
<dbReference type="EMBL" id="LTAO01000034">
    <property type="protein sequence ID" value="KYG28255.1"/>
    <property type="molecule type" value="Genomic_DNA"/>
</dbReference>
<dbReference type="InterPro" id="IPR000014">
    <property type="entry name" value="PAS"/>
</dbReference>
<dbReference type="CDD" id="cd00130">
    <property type="entry name" value="PAS"/>
    <property type="match status" value="1"/>
</dbReference>
<dbReference type="SUPFAM" id="SSF55785">
    <property type="entry name" value="PYP-like sensor domain (PAS domain)"/>
    <property type="match status" value="1"/>
</dbReference>
<evidence type="ECO:0008006" key="8">
    <source>
        <dbReference type="Google" id="ProtNLM"/>
    </source>
</evidence>
<proteinExistence type="inferred from homology"/>
<dbReference type="PROSITE" id="PS50111">
    <property type="entry name" value="CHEMOTAXIS_TRANSDUC_2"/>
    <property type="match status" value="1"/>
</dbReference>
<dbReference type="Proteomes" id="UP000075806">
    <property type="component" value="Unassembled WGS sequence"/>
</dbReference>
<dbReference type="GO" id="GO:0006935">
    <property type="term" value="P:chemotaxis"/>
    <property type="evidence" value="ECO:0007669"/>
    <property type="project" value="InterPro"/>
</dbReference>
<dbReference type="STRING" id="519424.AZF04_10175"/>
<name>A0A161PZQ4_9BACI</name>
<accession>A0A161PZQ4</accession>
<dbReference type="InterPro" id="IPR035965">
    <property type="entry name" value="PAS-like_dom_sf"/>
</dbReference>
<dbReference type="PANTHER" id="PTHR32089">
    <property type="entry name" value="METHYL-ACCEPTING CHEMOTAXIS PROTEIN MCPB"/>
    <property type="match status" value="1"/>
</dbReference>
<evidence type="ECO:0000313" key="7">
    <source>
        <dbReference type="Proteomes" id="UP000075806"/>
    </source>
</evidence>
<evidence type="ECO:0000259" key="5">
    <source>
        <dbReference type="PROSITE" id="PS50113"/>
    </source>
</evidence>
<evidence type="ECO:0000259" key="4">
    <source>
        <dbReference type="PROSITE" id="PS50111"/>
    </source>
</evidence>
<dbReference type="PANTHER" id="PTHR32089:SF112">
    <property type="entry name" value="LYSOZYME-LIKE PROTEIN-RELATED"/>
    <property type="match status" value="1"/>
</dbReference>
<dbReference type="OrthoDB" id="9765776at2"/>
<feature type="domain" description="PAC" evidence="5">
    <location>
        <begin position="74"/>
        <end position="129"/>
    </location>
</feature>
<evidence type="ECO:0000313" key="6">
    <source>
        <dbReference type="EMBL" id="KYG28255.1"/>
    </source>
</evidence>
<dbReference type="InterPro" id="IPR000700">
    <property type="entry name" value="PAS-assoc_C"/>
</dbReference>
<dbReference type="SMART" id="SM00283">
    <property type="entry name" value="MA"/>
    <property type="match status" value="1"/>
</dbReference>
<gene>
    <name evidence="6" type="ORF">AZF04_10175</name>
</gene>
<reference evidence="6" key="1">
    <citation type="submission" date="2016-02" db="EMBL/GenBank/DDBJ databases">
        <title>Genome sequence of Bacillus trypoxylicola KCTC 13244(T).</title>
        <authorList>
            <person name="Jeong H."/>
            <person name="Park S.-H."/>
            <person name="Choi S.-K."/>
        </authorList>
    </citation>
    <scope>NUCLEOTIDE SEQUENCE [LARGE SCALE GENOMIC DNA]</scope>
    <source>
        <strain evidence="6">KCTC 13244</strain>
    </source>
</reference>
<dbReference type="AlphaFoldDB" id="A0A161PZQ4"/>
<dbReference type="RefSeq" id="WP_061949677.1">
    <property type="nucleotide sequence ID" value="NZ_LTAO01000034.1"/>
</dbReference>
<dbReference type="InterPro" id="IPR004089">
    <property type="entry name" value="MCPsignal_dom"/>
</dbReference>
<comment type="caution">
    <text evidence="6">The sequence shown here is derived from an EMBL/GenBank/DDBJ whole genome shotgun (WGS) entry which is preliminary data.</text>
</comment>
<keyword evidence="7" id="KW-1185">Reference proteome</keyword>
<dbReference type="InterPro" id="IPR004090">
    <property type="entry name" value="Chemotax_Me-accpt_rcpt"/>
</dbReference>
<keyword evidence="1 3" id="KW-0807">Transducer</keyword>
<dbReference type="GO" id="GO:0004888">
    <property type="term" value="F:transmembrane signaling receptor activity"/>
    <property type="evidence" value="ECO:0007669"/>
    <property type="project" value="InterPro"/>
</dbReference>
<evidence type="ECO:0000256" key="2">
    <source>
        <dbReference type="ARBA" id="ARBA00029447"/>
    </source>
</evidence>
<dbReference type="InterPro" id="IPR013655">
    <property type="entry name" value="PAS_fold_3"/>
</dbReference>
<sequence>MKINDYVLQSIKNNMAFIHFNTNKEVIDVNYLFADTLGYDKKELEGIHHREFCFPEFSETKEYDLFWEQLLKGNSFQNKIKRRAKDGRAIWLEATYMPIFAEDHKTIHSIAKIAFNISKRQEANTEVTGQLQEMSMELNQLSKAGITRSEELFKTVNHIAALYQGNAEMVHGLQQKAEQISNVLQTISKFSRQTNILALNAGIEAARAGKYGNGFNVVAKEVGKLSKSINESLEEIKLAIDSINEETLKVGKGYKELQHDIHQGQQQMKDTSSAFISISQSANQLDKQAERVKEIV</sequence>
<dbReference type="SUPFAM" id="SSF58104">
    <property type="entry name" value="Methyl-accepting chemotaxis protein (MCP) signaling domain"/>
    <property type="match status" value="1"/>
</dbReference>
<evidence type="ECO:0000256" key="3">
    <source>
        <dbReference type="PROSITE-ProRule" id="PRU00284"/>
    </source>
</evidence>
<dbReference type="NCBIfam" id="TIGR00229">
    <property type="entry name" value="sensory_box"/>
    <property type="match status" value="1"/>
</dbReference>
<dbReference type="GO" id="GO:0016020">
    <property type="term" value="C:membrane"/>
    <property type="evidence" value="ECO:0007669"/>
    <property type="project" value="InterPro"/>
</dbReference>
<dbReference type="PROSITE" id="PS50113">
    <property type="entry name" value="PAC"/>
    <property type="match status" value="1"/>
</dbReference>
<dbReference type="Gene3D" id="3.30.450.20">
    <property type="entry name" value="PAS domain"/>
    <property type="match status" value="1"/>
</dbReference>
<comment type="similarity">
    <text evidence="2">Belongs to the methyl-accepting chemotaxis (MCP) protein family.</text>
</comment>
<dbReference type="Pfam" id="PF08447">
    <property type="entry name" value="PAS_3"/>
    <property type="match status" value="1"/>
</dbReference>
<protein>
    <recommendedName>
        <fullName evidence="8">Chemotaxis protein</fullName>
    </recommendedName>
</protein>
<dbReference type="PRINTS" id="PR00260">
    <property type="entry name" value="CHEMTRNSDUCR"/>
</dbReference>
<evidence type="ECO:0000256" key="1">
    <source>
        <dbReference type="ARBA" id="ARBA00023224"/>
    </source>
</evidence>
<feature type="domain" description="Methyl-accepting transducer" evidence="4">
    <location>
        <begin position="102"/>
        <end position="296"/>
    </location>
</feature>
<dbReference type="Gene3D" id="1.10.287.950">
    <property type="entry name" value="Methyl-accepting chemotaxis protein"/>
    <property type="match status" value="1"/>
</dbReference>
<organism evidence="6 7">
    <name type="scientific">Alkalihalobacillus trypoxylicola</name>
    <dbReference type="NCBI Taxonomy" id="519424"/>
    <lineage>
        <taxon>Bacteria</taxon>
        <taxon>Bacillati</taxon>
        <taxon>Bacillota</taxon>
        <taxon>Bacilli</taxon>
        <taxon>Bacillales</taxon>
        <taxon>Bacillaceae</taxon>
        <taxon>Alkalihalobacillus</taxon>
    </lineage>
</organism>
<dbReference type="GO" id="GO:0007165">
    <property type="term" value="P:signal transduction"/>
    <property type="evidence" value="ECO:0007669"/>
    <property type="project" value="UniProtKB-KW"/>
</dbReference>